<evidence type="ECO:0000256" key="2">
    <source>
        <dbReference type="SAM" id="MobiDB-lite"/>
    </source>
</evidence>
<feature type="coiled-coil region" evidence="1">
    <location>
        <begin position="116"/>
        <end position="192"/>
    </location>
</feature>
<dbReference type="Proteomes" id="UP001153620">
    <property type="component" value="Chromosome 2"/>
</dbReference>
<keyword evidence="1" id="KW-0175">Coiled coil</keyword>
<evidence type="ECO:0000256" key="1">
    <source>
        <dbReference type="SAM" id="Coils"/>
    </source>
</evidence>
<feature type="coiled-coil region" evidence="1">
    <location>
        <begin position="682"/>
        <end position="833"/>
    </location>
</feature>
<reference evidence="3" key="2">
    <citation type="submission" date="2022-10" db="EMBL/GenBank/DDBJ databases">
        <authorList>
            <consortium name="ENA_rothamsted_submissions"/>
            <consortium name="culmorum"/>
            <person name="King R."/>
        </authorList>
    </citation>
    <scope>NUCLEOTIDE SEQUENCE</scope>
</reference>
<keyword evidence="4" id="KW-1185">Reference proteome</keyword>
<organism evidence="3 4">
    <name type="scientific">Chironomus riparius</name>
    <dbReference type="NCBI Taxonomy" id="315576"/>
    <lineage>
        <taxon>Eukaryota</taxon>
        <taxon>Metazoa</taxon>
        <taxon>Ecdysozoa</taxon>
        <taxon>Arthropoda</taxon>
        <taxon>Hexapoda</taxon>
        <taxon>Insecta</taxon>
        <taxon>Pterygota</taxon>
        <taxon>Neoptera</taxon>
        <taxon>Endopterygota</taxon>
        <taxon>Diptera</taxon>
        <taxon>Nematocera</taxon>
        <taxon>Chironomoidea</taxon>
        <taxon>Chironomidae</taxon>
        <taxon>Chironominae</taxon>
        <taxon>Chironomus</taxon>
    </lineage>
</organism>
<sequence length="901" mass="106656">MMNSKQPELTIFNGAPSIHIDNNQPRIEEEEAIEDQRRRQKELQAELEKEFGNMTDTDEDDDNGTINSTRNDHSLSIQNSYNKEFPLRDDFSNLRNLVETKSRELEHVSNMLANERKMNKAAIDEYEKRLSIAEAEKERALMNRNQTHELLVENKGKVIELNEKNQNLMSKIKSLENENERLVGEIESTKIMLSDVQTKYGMVEKNVLFNAERSTDLIIKQAQERHNAQMAMMQQQIETLKNKNDDIEHEFKHLEIRYKELQRSREAILIEKSETINILNRNLEEAQRQCQDFLARPDMAHENRRLQNALKTMEYQNEELSLTVNKLQKKVQEQTSEIEMMDSVIIECDGNNQSFTEISKFLHRDPLKNINSTPMTPEARMNKVKEELCRSINSIKRKREEIKILEMQLAEKDKEIEELKKDESKTLIELNKYREDAFRFETKLNSVQKELNELRACDNTSSKEQDEMYKELEHKTQECEELRRMIDELKIAESDISNKLDIEQKKLEELTNELVETRNKQVTVDKLNKSIQLENDKPADCKKCEEYSMKIGNLELYQLQLQNCNGEYLTEMNNYKHDLDEAQETIDRLQTKVKLQDLRDKEIEKLQEKAKEFETFMRSKSNRKDSAASASKDSSTNTSQAISNSTEESETKEINLSERNYKETKIRDEMARIFANQIKVIEKRFVEDIKKLQNDIAVLSNELENKAANLELATEQLDLLKFTIVHERQEFEAALNRRDEIYKQNIEKYQQHVAELNSQIDMIDDERKLIQNLKHQIEDEQKLLMKKEEVTLQKLKKLQQDSTKIIEELNEKYKEIKEKYEGAKKTAQNYKQYSDDKEKYYRSECERIKNGYAEAVEKIQSRVNDTLKEREQQYSEKLKRIEQEYEFKIDVLKGMLEKSQK</sequence>
<dbReference type="OrthoDB" id="25391at2759"/>
<feature type="region of interest" description="Disordered" evidence="2">
    <location>
        <begin position="617"/>
        <end position="656"/>
    </location>
</feature>
<dbReference type="AlphaFoldDB" id="A0A9N9WSZ0"/>
<accession>A0A9N9WSZ0</accession>
<evidence type="ECO:0000313" key="3">
    <source>
        <dbReference type="EMBL" id="CAG9804711.1"/>
    </source>
</evidence>
<protein>
    <submittedName>
        <fullName evidence="3">Uncharacterized protein</fullName>
    </submittedName>
</protein>
<reference evidence="3" key="1">
    <citation type="submission" date="2022-01" db="EMBL/GenBank/DDBJ databases">
        <authorList>
            <person name="King R."/>
        </authorList>
    </citation>
    <scope>NUCLEOTIDE SEQUENCE</scope>
</reference>
<evidence type="ECO:0000313" key="4">
    <source>
        <dbReference type="Proteomes" id="UP001153620"/>
    </source>
</evidence>
<name>A0A9N9WSZ0_9DIPT</name>
<dbReference type="EMBL" id="OU895878">
    <property type="protein sequence ID" value="CAG9804711.1"/>
    <property type="molecule type" value="Genomic_DNA"/>
</dbReference>
<feature type="compositionally biased region" description="Polar residues" evidence="2">
    <location>
        <begin position="64"/>
        <end position="75"/>
    </location>
</feature>
<proteinExistence type="predicted"/>
<feature type="coiled-coil region" evidence="1">
    <location>
        <begin position="395"/>
        <end position="520"/>
    </location>
</feature>
<feature type="compositionally biased region" description="Basic and acidic residues" evidence="2">
    <location>
        <begin position="34"/>
        <end position="51"/>
    </location>
</feature>
<feature type="compositionally biased region" description="Low complexity" evidence="2">
    <location>
        <begin position="627"/>
        <end position="639"/>
    </location>
</feature>
<feature type="compositionally biased region" description="Basic and acidic residues" evidence="2">
    <location>
        <begin position="617"/>
        <end position="626"/>
    </location>
</feature>
<gene>
    <name evidence="3" type="ORF">CHIRRI_LOCUS7590</name>
</gene>
<feature type="coiled-coil region" evidence="1">
    <location>
        <begin position="223"/>
        <end position="344"/>
    </location>
</feature>
<feature type="region of interest" description="Disordered" evidence="2">
    <location>
        <begin position="1"/>
        <end position="75"/>
    </location>
</feature>